<dbReference type="InterPro" id="IPR002826">
    <property type="entry name" value="MptE-like"/>
</dbReference>
<organism evidence="2 3">
    <name type="scientific">Anoxybacillus flavithermus AK1</name>
    <dbReference type="NCBI Taxonomy" id="1297581"/>
    <lineage>
        <taxon>Bacteria</taxon>
        <taxon>Bacillati</taxon>
        <taxon>Bacillota</taxon>
        <taxon>Bacilli</taxon>
        <taxon>Bacillales</taxon>
        <taxon>Anoxybacillaceae</taxon>
        <taxon>Anoxybacillus</taxon>
    </lineage>
</organism>
<protein>
    <recommendedName>
        <fullName evidence="1">6-hydroxymethylpterin diphosphokinase MptE-like domain-containing protein</fullName>
    </recommendedName>
</protein>
<evidence type="ECO:0000313" key="2">
    <source>
        <dbReference type="EMBL" id="EMT45881.1"/>
    </source>
</evidence>
<reference evidence="2 3" key="1">
    <citation type="submission" date="2013-03" db="EMBL/GenBank/DDBJ databases">
        <title>Assembly of a new bacterial strain Anoxybacillus flavithermus AK1.</title>
        <authorList>
            <person name="Rajan I."/>
            <person name="PoliReddy D."/>
            <person name="Sugumar T."/>
            <person name="Rathinam K."/>
            <person name="Alqarawi S."/>
            <person name="Khalil A.B."/>
            <person name="Sivakumar N."/>
        </authorList>
    </citation>
    <scope>NUCLEOTIDE SEQUENCE [LARGE SCALE GENOMIC DNA]</scope>
    <source>
        <strain evidence="2 3">AK1</strain>
    </source>
</reference>
<evidence type="ECO:0000313" key="3">
    <source>
        <dbReference type="Proteomes" id="UP000012085"/>
    </source>
</evidence>
<reference evidence="2 3" key="2">
    <citation type="journal article" date="2015" name="Genome Announc.">
        <title>Genome Sequence of Anoxybacillus flavithermus Strain AK1, a Thermophile Isolated from a Hot Spring in Saudi Arabia.</title>
        <authorList>
            <person name="Khalil A."/>
            <person name="Sivakumar N."/>
            <person name="Qarawi S."/>
        </authorList>
    </citation>
    <scope>NUCLEOTIDE SEQUENCE [LARGE SCALE GENOMIC DNA]</scope>
    <source>
        <strain evidence="2 3">AK1</strain>
    </source>
</reference>
<dbReference type="EMBL" id="APCD01000009">
    <property type="protein sequence ID" value="EMT45881.1"/>
    <property type="molecule type" value="Genomic_DNA"/>
</dbReference>
<dbReference type="PATRIC" id="fig|1297581.3.peg.1662"/>
<proteinExistence type="predicted"/>
<dbReference type="RefSeq" id="WP_003397372.1">
    <property type="nucleotide sequence ID" value="NZ_APCD01000009.1"/>
</dbReference>
<dbReference type="Proteomes" id="UP000012085">
    <property type="component" value="Unassembled WGS sequence"/>
</dbReference>
<feature type="domain" description="6-hydroxymethylpterin diphosphokinase MptE-like" evidence="1">
    <location>
        <begin position="178"/>
        <end position="349"/>
    </location>
</feature>
<dbReference type="PANTHER" id="PTHR41786">
    <property type="entry name" value="MOTILITY ACCESSORY FACTOR MAF"/>
    <property type="match status" value="1"/>
</dbReference>
<name>M8D4X0_9BACL</name>
<dbReference type="AlphaFoldDB" id="M8D4X0"/>
<dbReference type="Pfam" id="PF01973">
    <property type="entry name" value="MptE-like"/>
    <property type="match status" value="1"/>
</dbReference>
<evidence type="ECO:0000259" key="1">
    <source>
        <dbReference type="Pfam" id="PF01973"/>
    </source>
</evidence>
<gene>
    <name evidence="2" type="ORF">H919_08118</name>
</gene>
<comment type="caution">
    <text evidence="2">The sequence shown here is derived from an EMBL/GenBank/DDBJ whole genome shotgun (WGS) entry which is preliminary data.</text>
</comment>
<sequence>MDLMKKLDYTIELAKNGEKTIKVHGLYLHSTYYPSKEAEKIVRKHYTKGRLFILFGLGLGYLVQAFDELLDPEYDHLFVIEPSSDLFDIAIQEANVKEVLQKSYISFFVGTQQEIAYWKLGQLIDEHAGKIVIIDSPNYKQLFDKEYGEFLNKVKELSYLNIVNINTIFAWSKNWQQNLLSNLYSAIEATPFAKLTEEKLNCPVIIASGGPSLTKQLELLKTVENRALIICAGSTINSLLKYGIKPHILVVIDGAEVNFAHFKDVEDIHDIPLFYPLIVYREIPSYHQGEKVVFNLQKDELSETIDRIFYEKLGHVKGGGSVATFCLSIAQQLTNGPICLIGQDLAYTNFQTHAEGNRLGKTLDKSEFSNTKKYLKVKGFYGDDVFTDYSFYSMKQTFEQLIKSFVDRVVYNATEGGVFIEGAVHLSFADFIKNYCHVDVEQDLSHFTAKIRTNQFNKTLIKRSLCEFIHHSLNNIDKVIELSGRALDCMKDMKRDEELVLINSKLDQIEEEIKIQLDNGLLEYLFMTTVFKVFYQSDESSLIEKTRFLHQSIKDLSKQARSWLEDLKQQLEGMII</sequence>
<accession>M8D4X0</accession>
<dbReference type="PANTHER" id="PTHR41786:SF1">
    <property type="entry name" value="6-HYDROXYMETHYLPTERIN DIPHOSPHOKINASE MPTE-LIKE DOMAIN-CONTAINING PROTEIN"/>
    <property type="match status" value="1"/>
</dbReference>